<sequence length="52" mass="5659">MGGEKAKEEGGKGETIKKRQLTSRKKKGLGATDQLDVAESTSEPPRPPHGRW</sequence>
<gene>
    <name evidence="2" type="ORF">Sjap_006151</name>
</gene>
<evidence type="ECO:0000256" key="1">
    <source>
        <dbReference type="SAM" id="MobiDB-lite"/>
    </source>
</evidence>
<feature type="region of interest" description="Disordered" evidence="1">
    <location>
        <begin position="1"/>
        <end position="52"/>
    </location>
</feature>
<dbReference type="AlphaFoldDB" id="A0AAP0K5B3"/>
<dbReference type="Proteomes" id="UP001417504">
    <property type="component" value="Unassembled WGS sequence"/>
</dbReference>
<proteinExistence type="predicted"/>
<dbReference type="EMBL" id="JBBNAE010000002">
    <property type="protein sequence ID" value="KAK9146248.1"/>
    <property type="molecule type" value="Genomic_DNA"/>
</dbReference>
<feature type="compositionally biased region" description="Basic residues" evidence="1">
    <location>
        <begin position="18"/>
        <end position="28"/>
    </location>
</feature>
<feature type="compositionally biased region" description="Basic and acidic residues" evidence="1">
    <location>
        <begin position="1"/>
        <end position="17"/>
    </location>
</feature>
<name>A0AAP0K5B3_9MAGN</name>
<evidence type="ECO:0000313" key="2">
    <source>
        <dbReference type="EMBL" id="KAK9146248.1"/>
    </source>
</evidence>
<keyword evidence="3" id="KW-1185">Reference proteome</keyword>
<organism evidence="2 3">
    <name type="scientific">Stephania japonica</name>
    <dbReference type="NCBI Taxonomy" id="461633"/>
    <lineage>
        <taxon>Eukaryota</taxon>
        <taxon>Viridiplantae</taxon>
        <taxon>Streptophyta</taxon>
        <taxon>Embryophyta</taxon>
        <taxon>Tracheophyta</taxon>
        <taxon>Spermatophyta</taxon>
        <taxon>Magnoliopsida</taxon>
        <taxon>Ranunculales</taxon>
        <taxon>Menispermaceae</taxon>
        <taxon>Menispermoideae</taxon>
        <taxon>Cissampelideae</taxon>
        <taxon>Stephania</taxon>
    </lineage>
</organism>
<comment type="caution">
    <text evidence="2">The sequence shown here is derived from an EMBL/GenBank/DDBJ whole genome shotgun (WGS) entry which is preliminary data.</text>
</comment>
<protein>
    <submittedName>
        <fullName evidence="2">Uncharacterized protein</fullName>
    </submittedName>
</protein>
<accession>A0AAP0K5B3</accession>
<evidence type="ECO:0000313" key="3">
    <source>
        <dbReference type="Proteomes" id="UP001417504"/>
    </source>
</evidence>
<reference evidence="2 3" key="1">
    <citation type="submission" date="2024-01" db="EMBL/GenBank/DDBJ databases">
        <title>Genome assemblies of Stephania.</title>
        <authorList>
            <person name="Yang L."/>
        </authorList>
    </citation>
    <scope>NUCLEOTIDE SEQUENCE [LARGE SCALE GENOMIC DNA]</scope>
    <source>
        <strain evidence="2">QJT</strain>
        <tissue evidence="2">Leaf</tissue>
    </source>
</reference>